<accession>A0A1I3KW71</accession>
<dbReference type="RefSeq" id="WP_090677459.1">
    <property type="nucleotide sequence ID" value="NZ_FORU01000001.1"/>
</dbReference>
<dbReference type="OrthoDB" id="338241at2"/>
<evidence type="ECO:0000313" key="1">
    <source>
        <dbReference type="EMBL" id="SFI76654.1"/>
    </source>
</evidence>
<proteinExistence type="predicted"/>
<reference evidence="2" key="1">
    <citation type="submission" date="2016-10" db="EMBL/GenBank/DDBJ databases">
        <authorList>
            <person name="Varghese N."/>
            <person name="Submissions S."/>
        </authorList>
    </citation>
    <scope>NUCLEOTIDE SEQUENCE [LARGE SCALE GENOMIC DNA]</scope>
    <source>
        <strain evidence="2">DSM 26542</strain>
    </source>
</reference>
<name>A0A1I3KW71_9FLAO</name>
<dbReference type="EMBL" id="FORU01000001">
    <property type="protein sequence ID" value="SFI76654.1"/>
    <property type="molecule type" value="Genomic_DNA"/>
</dbReference>
<dbReference type="SUPFAM" id="SSF47240">
    <property type="entry name" value="Ferritin-like"/>
    <property type="match status" value="1"/>
</dbReference>
<protein>
    <recommendedName>
        <fullName evidence="3">Ferritin-like domain-containing protein</fullName>
    </recommendedName>
</protein>
<dbReference type="AlphaFoldDB" id="A0A1I3KW71"/>
<sequence>MQQLLTTLVKTHELHAKWLNSLSFLENAGARKISASEDTYAVSYLQLKHAAEEHRHAYYLKKQLKKLPIPFPETYEWNTLIAPVSTQQYLKKLDVLCGRYLKTVLGLEGRELRYAAYLLVTYAIELRADVLYPIYQEVLDANESKIMVKSIIIEEQGHLEEMISQLDSYLKDWNEHAYEIIKMEEMLFDEWIESIKGEIVQHE</sequence>
<organism evidence="1 2">
    <name type="scientific">Myroides guanonis</name>
    <dbReference type="NCBI Taxonomy" id="1150112"/>
    <lineage>
        <taxon>Bacteria</taxon>
        <taxon>Pseudomonadati</taxon>
        <taxon>Bacteroidota</taxon>
        <taxon>Flavobacteriia</taxon>
        <taxon>Flavobacteriales</taxon>
        <taxon>Flavobacteriaceae</taxon>
        <taxon>Myroides</taxon>
    </lineage>
</organism>
<gene>
    <name evidence="1" type="ORF">SAMN04487893_10183</name>
</gene>
<evidence type="ECO:0000313" key="2">
    <source>
        <dbReference type="Proteomes" id="UP000243887"/>
    </source>
</evidence>
<dbReference type="InterPro" id="IPR009078">
    <property type="entry name" value="Ferritin-like_SF"/>
</dbReference>
<keyword evidence="2" id="KW-1185">Reference proteome</keyword>
<dbReference type="STRING" id="1150112.SAMN04487893_10183"/>
<dbReference type="Proteomes" id="UP000243887">
    <property type="component" value="Unassembled WGS sequence"/>
</dbReference>
<evidence type="ECO:0008006" key="3">
    <source>
        <dbReference type="Google" id="ProtNLM"/>
    </source>
</evidence>